<dbReference type="InterPro" id="IPR029058">
    <property type="entry name" value="AB_hydrolase_fold"/>
</dbReference>
<dbReference type="RefSeq" id="WP_166691203.1">
    <property type="nucleotide sequence ID" value="NZ_WAEL01000002.1"/>
</dbReference>
<evidence type="ECO:0000256" key="1">
    <source>
        <dbReference type="ARBA" id="ARBA00008645"/>
    </source>
</evidence>
<dbReference type="Proteomes" id="UP000606008">
    <property type="component" value="Unassembled WGS sequence"/>
</dbReference>
<name>A0ABX0QB96_9BACT</name>
<reference evidence="4" key="1">
    <citation type="submission" date="2019-09" db="EMBL/GenBank/DDBJ databases">
        <authorList>
            <person name="Jung D.-H."/>
        </authorList>
    </citation>
    <scope>NUCLEOTIDE SEQUENCE [LARGE SCALE GENOMIC DNA]</scope>
    <source>
        <strain evidence="4">JA-25</strain>
    </source>
</reference>
<dbReference type="InterPro" id="IPR000073">
    <property type="entry name" value="AB_hydrolase_1"/>
</dbReference>
<evidence type="ECO:0000313" key="3">
    <source>
        <dbReference type="EMBL" id="NID09590.1"/>
    </source>
</evidence>
<dbReference type="Pfam" id="PF12697">
    <property type="entry name" value="Abhydrolase_6"/>
    <property type="match status" value="1"/>
</dbReference>
<dbReference type="Gene3D" id="3.40.50.1820">
    <property type="entry name" value="alpha/beta hydrolase"/>
    <property type="match status" value="1"/>
</dbReference>
<organism evidence="3 4">
    <name type="scientific">Fibrivirga algicola</name>
    <dbReference type="NCBI Taxonomy" id="2950420"/>
    <lineage>
        <taxon>Bacteria</taxon>
        <taxon>Pseudomonadati</taxon>
        <taxon>Bacteroidota</taxon>
        <taxon>Cytophagia</taxon>
        <taxon>Cytophagales</taxon>
        <taxon>Spirosomataceae</taxon>
        <taxon>Fibrivirga</taxon>
    </lineage>
</organism>
<feature type="domain" description="AB hydrolase-1" evidence="2">
    <location>
        <begin position="22"/>
        <end position="259"/>
    </location>
</feature>
<comment type="caution">
    <text evidence="3">The sequence shown here is derived from an EMBL/GenBank/DDBJ whole genome shotgun (WGS) entry which is preliminary data.</text>
</comment>
<evidence type="ECO:0000313" key="4">
    <source>
        <dbReference type="Proteomes" id="UP000606008"/>
    </source>
</evidence>
<evidence type="ECO:0000259" key="2">
    <source>
        <dbReference type="Pfam" id="PF12697"/>
    </source>
</evidence>
<dbReference type="PANTHER" id="PTHR43039">
    <property type="entry name" value="ESTERASE-RELATED"/>
    <property type="match status" value="1"/>
</dbReference>
<proteinExistence type="inferred from homology"/>
<dbReference type="SUPFAM" id="SSF53474">
    <property type="entry name" value="alpha/beta-Hydrolases"/>
    <property type="match status" value="1"/>
</dbReference>
<dbReference type="GO" id="GO:0016787">
    <property type="term" value="F:hydrolase activity"/>
    <property type="evidence" value="ECO:0007669"/>
    <property type="project" value="UniProtKB-KW"/>
</dbReference>
<accession>A0ABX0QB96</accession>
<protein>
    <submittedName>
        <fullName evidence="3">Alpha/beta hydrolase</fullName>
    </submittedName>
</protein>
<sequence>MKASIPHRYNVTVQGEEKQPMLFAHGFGCDQTMWRYVAPAFNDDYQVIKFDYIGHGRAALDAYNQERYASLHGYAQDILDICHDLDLHDVILVGHSVSSMIGLLACIKEPQRFNRLVMVGPSARYMNDEGYYGGFERDDIEGLLDMMDNNFFGWATSLGPSIMANADEPQLSTELVTTFCSTDLEVALQFARVTFYSDNRQELPKMPTPSLVIQSLDDIIAPVEVGEYIAKHTPNSTLRVITATGHCPHLSAPDETIEAIRHFLLTEN</sequence>
<dbReference type="EMBL" id="WAEL01000002">
    <property type="protein sequence ID" value="NID09590.1"/>
    <property type="molecule type" value="Genomic_DNA"/>
</dbReference>
<comment type="similarity">
    <text evidence="1">Belongs to the AB hydrolase superfamily.</text>
</comment>
<keyword evidence="3" id="KW-0378">Hydrolase</keyword>
<dbReference type="PRINTS" id="PR00111">
    <property type="entry name" value="ABHYDROLASE"/>
</dbReference>
<gene>
    <name evidence="3" type="ORF">F7231_05365</name>
</gene>
<reference evidence="4" key="2">
    <citation type="submission" date="2023-07" db="EMBL/GenBank/DDBJ databases">
        <authorList>
            <person name="Jung D.-H."/>
        </authorList>
    </citation>
    <scope>NUCLEOTIDE SEQUENCE [LARGE SCALE GENOMIC DNA]</scope>
    <source>
        <strain evidence="4">JA-25</strain>
    </source>
</reference>
<keyword evidence="4" id="KW-1185">Reference proteome</keyword>